<dbReference type="PATRIC" id="fig|1674920.3.peg.5231"/>
<gene>
    <name evidence="1" type="ORF">ACR52_11985</name>
</gene>
<organism evidence="1 2">
    <name type="scientific">Pseudomonas fildesensis</name>
    <dbReference type="NCBI Taxonomy" id="1674920"/>
    <lineage>
        <taxon>Bacteria</taxon>
        <taxon>Pseudomonadati</taxon>
        <taxon>Pseudomonadota</taxon>
        <taxon>Gammaproteobacteria</taxon>
        <taxon>Pseudomonadales</taxon>
        <taxon>Pseudomonadaceae</taxon>
        <taxon>Pseudomonas</taxon>
    </lineage>
</organism>
<evidence type="ECO:0000313" key="2">
    <source>
        <dbReference type="Proteomes" id="UP000037551"/>
    </source>
</evidence>
<sequence length="135" mass="15437">MASSCWNQTLADCLNGHEQHVVLLENDDEVSMTCHEEHVLLRVQLTNPSLEKYPLPSWYRLGQFSLAHFQGALALAPATGHLWLLLSLPRDCSQDHLLKSLEALLNQRDTWRSVIARLARPGRKFQPISLRKLPY</sequence>
<evidence type="ECO:0000313" key="1">
    <source>
        <dbReference type="EMBL" id="KMT55280.1"/>
    </source>
</evidence>
<proteinExistence type="predicted"/>
<keyword evidence="2" id="KW-1185">Reference proteome</keyword>
<evidence type="ECO:0008006" key="3">
    <source>
        <dbReference type="Google" id="ProtNLM"/>
    </source>
</evidence>
<dbReference type="EMBL" id="LFMW01000007">
    <property type="protein sequence ID" value="KMT55280.1"/>
    <property type="molecule type" value="Genomic_DNA"/>
</dbReference>
<dbReference type="Proteomes" id="UP000037551">
    <property type="component" value="Unassembled WGS sequence"/>
</dbReference>
<dbReference type="Gene3D" id="3.30.1460.10">
    <property type="match status" value="1"/>
</dbReference>
<comment type="caution">
    <text evidence="1">The sequence shown here is derived from an EMBL/GenBank/DDBJ whole genome shotgun (WGS) entry which is preliminary data.</text>
</comment>
<dbReference type="AlphaFoldDB" id="A0A0J8FYR0"/>
<name>A0A0J8FYR0_9PSED</name>
<accession>A0A0J8FYR0</accession>
<dbReference type="STRING" id="1674920.ACR52_11985"/>
<protein>
    <recommendedName>
        <fullName evidence="3">Type III secretion protein</fullName>
    </recommendedName>
</protein>
<reference evidence="1 2" key="1">
    <citation type="submission" date="2015-06" db="EMBL/GenBank/DDBJ databases">
        <title>Draft genome sequence of an Antarctic Pseudomonas sp. strain KG01 with full potential for biotechnological applications.</title>
        <authorList>
            <person name="Pavlov M.S."/>
            <person name="Lira F."/>
            <person name="Martinez J.L."/>
            <person name="Marshall S.H."/>
        </authorList>
    </citation>
    <scope>NUCLEOTIDE SEQUENCE [LARGE SCALE GENOMIC DNA]</scope>
    <source>
        <strain evidence="1 2">KG01</strain>
    </source>
</reference>
<dbReference type="SUPFAM" id="SSF69635">
    <property type="entry name" value="Type III secretory system chaperone-like"/>
    <property type="match status" value="1"/>
</dbReference>